<evidence type="ECO:0000256" key="10">
    <source>
        <dbReference type="ARBA" id="ARBA00022989"/>
    </source>
</evidence>
<evidence type="ECO:0000256" key="3">
    <source>
        <dbReference type="ARBA" id="ARBA00007931"/>
    </source>
</evidence>
<proteinExistence type="inferred from homology"/>
<gene>
    <name evidence="15" type="ORF">C12CBH8_07110</name>
</gene>
<dbReference type="InterPro" id="IPR052348">
    <property type="entry name" value="Metallopeptidase_M50B"/>
</dbReference>
<keyword evidence="12 13" id="KW-0472">Membrane</keyword>
<dbReference type="GO" id="GO:0005886">
    <property type="term" value="C:plasma membrane"/>
    <property type="evidence" value="ECO:0007669"/>
    <property type="project" value="UniProtKB-SubCell"/>
</dbReference>
<feature type="transmembrane region" description="Helical" evidence="13">
    <location>
        <begin position="12"/>
        <end position="37"/>
    </location>
</feature>
<dbReference type="GO" id="GO:0046872">
    <property type="term" value="F:metal ion binding"/>
    <property type="evidence" value="ECO:0007669"/>
    <property type="project" value="UniProtKB-KW"/>
</dbReference>
<sequence length="223" mass="24783">MLSLFSGDMSQIILSILVRAFVLVAILPVHEFAHAYMAHKLGDDTGKWNGRMTLNPGAHLDPFGSLMILLVGIGWAKPVPVDPRNFKNPKSGMAITALAGPVSNLIMGFLAMLVLRLVSFIPMTLVVWQAVSFFFTTLASINISLAVFNLLPCPPLDGSRIVSYFLPDRWNYKIQQYERYIWIGLMLLLVVGVLDWPLAFLGNKVTNGLWWLVNLPFKALGLV</sequence>
<dbReference type="EMBL" id="AP023321">
    <property type="protein sequence ID" value="BCI60072.1"/>
    <property type="molecule type" value="Genomic_DNA"/>
</dbReference>
<evidence type="ECO:0000313" key="15">
    <source>
        <dbReference type="EMBL" id="BCI60072.1"/>
    </source>
</evidence>
<dbReference type="GO" id="GO:0008237">
    <property type="term" value="F:metallopeptidase activity"/>
    <property type="evidence" value="ECO:0007669"/>
    <property type="project" value="UniProtKB-KW"/>
</dbReference>
<dbReference type="GO" id="GO:0006508">
    <property type="term" value="P:proteolysis"/>
    <property type="evidence" value="ECO:0007669"/>
    <property type="project" value="UniProtKB-KW"/>
</dbReference>
<accession>A0A7I8D2X7</accession>
<evidence type="ECO:0000256" key="6">
    <source>
        <dbReference type="ARBA" id="ARBA00022692"/>
    </source>
</evidence>
<feature type="domain" description="Peptidase M50" evidence="14">
    <location>
        <begin position="129"/>
        <end position="189"/>
    </location>
</feature>
<dbReference type="AlphaFoldDB" id="A0A7I8D2X7"/>
<evidence type="ECO:0000256" key="1">
    <source>
        <dbReference type="ARBA" id="ARBA00001947"/>
    </source>
</evidence>
<evidence type="ECO:0000313" key="16">
    <source>
        <dbReference type="Proteomes" id="UP000593890"/>
    </source>
</evidence>
<feature type="transmembrane region" description="Helical" evidence="13">
    <location>
        <begin position="57"/>
        <end position="76"/>
    </location>
</feature>
<keyword evidence="5 15" id="KW-0645">Protease</keyword>
<dbReference type="PANTHER" id="PTHR35864:SF1">
    <property type="entry name" value="ZINC METALLOPROTEASE YWHC-RELATED"/>
    <property type="match status" value="1"/>
</dbReference>
<organism evidence="15 16">
    <name type="scientific">Solibaculum mannosilyticum</name>
    <dbReference type="NCBI Taxonomy" id="2780922"/>
    <lineage>
        <taxon>Bacteria</taxon>
        <taxon>Bacillati</taxon>
        <taxon>Bacillota</taxon>
        <taxon>Clostridia</taxon>
        <taxon>Eubacteriales</taxon>
        <taxon>Oscillospiraceae</taxon>
        <taxon>Solibaculum</taxon>
    </lineage>
</organism>
<dbReference type="Proteomes" id="UP000593890">
    <property type="component" value="Chromosome"/>
</dbReference>
<feature type="transmembrane region" description="Helical" evidence="13">
    <location>
        <begin position="97"/>
        <end position="121"/>
    </location>
</feature>
<evidence type="ECO:0000256" key="5">
    <source>
        <dbReference type="ARBA" id="ARBA00022670"/>
    </source>
</evidence>
<feature type="transmembrane region" description="Helical" evidence="13">
    <location>
        <begin position="127"/>
        <end position="151"/>
    </location>
</feature>
<comment type="cofactor">
    <cofactor evidence="1">
        <name>Zn(2+)</name>
        <dbReference type="ChEBI" id="CHEBI:29105"/>
    </cofactor>
</comment>
<evidence type="ECO:0000256" key="9">
    <source>
        <dbReference type="ARBA" id="ARBA00022833"/>
    </source>
</evidence>
<keyword evidence="9" id="KW-0862">Zinc</keyword>
<evidence type="ECO:0000256" key="8">
    <source>
        <dbReference type="ARBA" id="ARBA00022801"/>
    </source>
</evidence>
<evidence type="ECO:0000256" key="13">
    <source>
        <dbReference type="SAM" id="Phobius"/>
    </source>
</evidence>
<evidence type="ECO:0000256" key="4">
    <source>
        <dbReference type="ARBA" id="ARBA00022475"/>
    </source>
</evidence>
<dbReference type="Pfam" id="PF02163">
    <property type="entry name" value="Peptidase_M50"/>
    <property type="match status" value="1"/>
</dbReference>
<evidence type="ECO:0000256" key="7">
    <source>
        <dbReference type="ARBA" id="ARBA00022723"/>
    </source>
</evidence>
<keyword evidence="16" id="KW-1185">Reference proteome</keyword>
<evidence type="ECO:0000256" key="11">
    <source>
        <dbReference type="ARBA" id="ARBA00023049"/>
    </source>
</evidence>
<keyword evidence="4" id="KW-1003">Cell membrane</keyword>
<dbReference type="InterPro" id="IPR044537">
    <property type="entry name" value="Rip2-like"/>
</dbReference>
<keyword evidence="10 13" id="KW-1133">Transmembrane helix</keyword>
<protein>
    <submittedName>
        <fullName evidence="15">Zinc metalloprotease</fullName>
    </submittedName>
</protein>
<keyword evidence="11 15" id="KW-0482">Metalloprotease</keyword>
<evidence type="ECO:0000256" key="2">
    <source>
        <dbReference type="ARBA" id="ARBA00004651"/>
    </source>
</evidence>
<comment type="subcellular location">
    <subcellularLocation>
        <location evidence="2">Cell membrane</location>
        <topology evidence="2">Multi-pass membrane protein</topology>
    </subcellularLocation>
</comment>
<evidence type="ECO:0000259" key="14">
    <source>
        <dbReference type="Pfam" id="PF02163"/>
    </source>
</evidence>
<dbReference type="InterPro" id="IPR008915">
    <property type="entry name" value="Peptidase_M50"/>
</dbReference>
<feature type="transmembrane region" description="Helical" evidence="13">
    <location>
        <begin position="180"/>
        <end position="201"/>
    </location>
</feature>
<keyword evidence="8" id="KW-0378">Hydrolase</keyword>
<dbReference type="CDD" id="cd06158">
    <property type="entry name" value="S2P-M50_like_1"/>
    <property type="match status" value="1"/>
</dbReference>
<comment type="similarity">
    <text evidence="3">Belongs to the peptidase M50B family.</text>
</comment>
<evidence type="ECO:0000256" key="12">
    <source>
        <dbReference type="ARBA" id="ARBA00023136"/>
    </source>
</evidence>
<dbReference type="PANTHER" id="PTHR35864">
    <property type="entry name" value="ZINC METALLOPROTEASE MJ0611-RELATED"/>
    <property type="match status" value="1"/>
</dbReference>
<name>A0A7I8D2X7_9FIRM</name>
<reference evidence="16" key="1">
    <citation type="submission" date="2020-07" db="EMBL/GenBank/DDBJ databases">
        <title>Complete genome sequencing of Clostridia bacterium strain 12CBH8.</title>
        <authorList>
            <person name="Sakamoto M."/>
            <person name="Murakami T."/>
            <person name="Mori H."/>
        </authorList>
    </citation>
    <scope>NUCLEOTIDE SEQUENCE [LARGE SCALE GENOMIC DNA]</scope>
    <source>
        <strain evidence="16">12CBH8</strain>
    </source>
</reference>
<dbReference type="KEGG" id="sman:C12CBH8_07110"/>
<keyword evidence="6 13" id="KW-0812">Transmembrane</keyword>
<keyword evidence="7" id="KW-0479">Metal-binding</keyword>